<gene>
    <name evidence="4" type="ORF">TOPH_08037</name>
</gene>
<dbReference type="EMBL" id="LFRF01000038">
    <property type="protein sequence ID" value="KND87332.1"/>
    <property type="molecule type" value="Genomic_DNA"/>
</dbReference>
<dbReference type="AlphaFoldDB" id="A0A0L0MZS7"/>
<dbReference type="InterPro" id="IPR035994">
    <property type="entry name" value="Nucleoside_phosphorylase_sf"/>
</dbReference>
<keyword evidence="2" id="KW-1133">Transmembrane helix</keyword>
<dbReference type="Proteomes" id="UP000036947">
    <property type="component" value="Unassembled WGS sequence"/>
</dbReference>
<dbReference type="SUPFAM" id="SSF53167">
    <property type="entry name" value="Purine and uridine phosphorylases"/>
    <property type="match status" value="1"/>
</dbReference>
<feature type="transmembrane region" description="Helical" evidence="2">
    <location>
        <begin position="524"/>
        <end position="543"/>
    </location>
</feature>
<name>A0A0L0MZS7_TOLOC</name>
<feature type="transmembrane region" description="Helical" evidence="2">
    <location>
        <begin position="596"/>
        <end position="619"/>
    </location>
</feature>
<evidence type="ECO:0000256" key="2">
    <source>
        <dbReference type="SAM" id="Phobius"/>
    </source>
</evidence>
<dbReference type="InterPro" id="IPR027417">
    <property type="entry name" value="P-loop_NTPase"/>
</dbReference>
<keyword evidence="1" id="KW-0677">Repeat</keyword>
<accession>A0A0L0MZS7</accession>
<dbReference type="Gene3D" id="3.40.50.300">
    <property type="entry name" value="P-loop containing nucleotide triphosphate hydrolases"/>
    <property type="match status" value="1"/>
</dbReference>
<proteinExistence type="predicted"/>
<keyword evidence="5" id="KW-1185">Reference proteome</keyword>
<keyword evidence="2" id="KW-0472">Membrane</keyword>
<evidence type="ECO:0000256" key="1">
    <source>
        <dbReference type="ARBA" id="ARBA00022737"/>
    </source>
</evidence>
<dbReference type="GO" id="GO:0009116">
    <property type="term" value="P:nucleoside metabolic process"/>
    <property type="evidence" value="ECO:0007669"/>
    <property type="project" value="InterPro"/>
</dbReference>
<feature type="domain" description="NACHT" evidence="3">
    <location>
        <begin position="308"/>
        <end position="454"/>
    </location>
</feature>
<comment type="caution">
    <text evidence="4">The sequence shown here is derived from an EMBL/GenBank/DDBJ whole genome shotgun (WGS) entry which is preliminary data.</text>
</comment>
<dbReference type="Pfam" id="PF24883">
    <property type="entry name" value="NPHP3_N"/>
    <property type="match status" value="1"/>
</dbReference>
<reference evidence="4 5" key="1">
    <citation type="journal article" date="2015" name="BMC Genomics">
        <title>The genome of the truffle-parasite Tolypocladium ophioglossoides and the evolution of antifungal peptaibiotics.</title>
        <authorList>
            <person name="Quandt C.A."/>
            <person name="Bushley K.E."/>
            <person name="Spatafora J.W."/>
        </authorList>
    </citation>
    <scope>NUCLEOTIDE SEQUENCE [LARGE SCALE GENOMIC DNA]</scope>
    <source>
        <strain evidence="4 5">CBS 100239</strain>
    </source>
</reference>
<dbReference type="PROSITE" id="PS50837">
    <property type="entry name" value="NACHT"/>
    <property type="match status" value="1"/>
</dbReference>
<evidence type="ECO:0000313" key="5">
    <source>
        <dbReference type="Proteomes" id="UP000036947"/>
    </source>
</evidence>
<dbReference type="InterPro" id="IPR007111">
    <property type="entry name" value="NACHT_NTPase"/>
</dbReference>
<dbReference type="PANTHER" id="PTHR46082">
    <property type="entry name" value="ATP/GTP-BINDING PROTEIN-RELATED"/>
    <property type="match status" value="1"/>
</dbReference>
<organism evidence="4 5">
    <name type="scientific">Tolypocladium ophioglossoides (strain CBS 100239)</name>
    <name type="common">Snaketongue truffleclub</name>
    <name type="synonym">Elaphocordyceps ophioglossoides</name>
    <dbReference type="NCBI Taxonomy" id="1163406"/>
    <lineage>
        <taxon>Eukaryota</taxon>
        <taxon>Fungi</taxon>
        <taxon>Dikarya</taxon>
        <taxon>Ascomycota</taxon>
        <taxon>Pezizomycotina</taxon>
        <taxon>Sordariomycetes</taxon>
        <taxon>Hypocreomycetidae</taxon>
        <taxon>Hypocreales</taxon>
        <taxon>Ophiocordycipitaceae</taxon>
        <taxon>Tolypocladium</taxon>
    </lineage>
</organism>
<dbReference type="InterPro" id="IPR056884">
    <property type="entry name" value="NPHP3-like_N"/>
</dbReference>
<dbReference type="GO" id="GO:0003824">
    <property type="term" value="F:catalytic activity"/>
    <property type="evidence" value="ECO:0007669"/>
    <property type="project" value="InterPro"/>
</dbReference>
<dbReference type="OrthoDB" id="674604at2759"/>
<dbReference type="SUPFAM" id="SSF52540">
    <property type="entry name" value="P-loop containing nucleoside triphosphate hydrolases"/>
    <property type="match status" value="1"/>
</dbReference>
<sequence>MRTILDSPDLYAIGWIAALPIERAAATALLDDRHETPEGFDQHQCDTNSYTWGRVGEHNIVIASLPAGVYGIISAATTASNLIASLPHIRIGLLVGIGGGIAQPHRGRDIRLGDVVVSQPDGTIGGVIQYDLGKAKLNQTWERKGSLNMPPPVLLNALASLQAEHEIAASRVPDLLQAMWAANPQMMRPKNKVPGFVHQGFENDRLFMSTYDHAGGNACDKCDLSWEVERGQRDTTDPEIHYVSENLESIQSATTSVDQKTVLDRLPVAAGASFDSYAEEQNPTCLPNTRIELLDQIIEWAENSRAESIFWLNGMAGTGKSTISRTIAKSFDGTGNLGASFFFKRGEGDRGNSSKLFTTIAAQLAASRPAIAPHIKNAIDSDSAIGNKGLRQQFDKLILQPLSKVSPNAGKAGCTVILIDALDECELEDEVKLIIDLFGRAKSPGLRIFVTSRPELPIRLGFHDIECKHHDVTLHEIPAPVIERDLSVFFQHKLATIRAEYNVSVSEDGQLPADWPGKSNIQCLITMAIPLFIFAATVCRFLADRRCGNPDEQLQEVMRYRTKSQESQLDATYLPVLNKLVVGFPSKKRDKVLQQFRAIVGSIIILASPLSITALAQILSIPQGAIDSQLGMLHAVLSIPQSAKSPVRLLHLSFRDFLLDPEKQGENLFWVDETLAHSKMATNCLRILKEFLRADICGLRPSGMEGSTIDRQKIDAYIPAEVQYACLNWVFHLRGAQNHVGDCGESSLFLKHHFLHWIEALSLMRRAPESIRIIESLQAPVS</sequence>
<dbReference type="PANTHER" id="PTHR46082:SF11">
    <property type="entry name" value="AAA+ ATPASE DOMAIN-CONTAINING PROTEIN-RELATED"/>
    <property type="match status" value="1"/>
</dbReference>
<evidence type="ECO:0000313" key="4">
    <source>
        <dbReference type="EMBL" id="KND87332.1"/>
    </source>
</evidence>
<dbReference type="STRING" id="1163406.A0A0L0MZS7"/>
<protein>
    <submittedName>
        <fullName evidence="4">Vegetative incompatibility protein HET-E-1</fullName>
    </submittedName>
</protein>
<dbReference type="Gene3D" id="3.40.50.1580">
    <property type="entry name" value="Nucleoside phosphorylase domain"/>
    <property type="match status" value="1"/>
</dbReference>
<dbReference type="InterPro" id="IPR053137">
    <property type="entry name" value="NLR-like"/>
</dbReference>
<evidence type="ECO:0000259" key="3">
    <source>
        <dbReference type="PROSITE" id="PS50837"/>
    </source>
</evidence>
<keyword evidence="2" id="KW-0812">Transmembrane</keyword>